<protein>
    <recommendedName>
        <fullName evidence="3 6">Elongation factor 1-beta</fullName>
        <shortName evidence="6">EF-1-beta</shortName>
    </recommendedName>
    <alternativeName>
        <fullName evidence="6">aEF-1beta</fullName>
    </alternativeName>
</protein>
<evidence type="ECO:0000256" key="5">
    <source>
        <dbReference type="ARBA" id="ARBA00022917"/>
    </source>
</evidence>
<dbReference type="EMBL" id="DRZC01000026">
    <property type="protein sequence ID" value="HHQ80184.1"/>
    <property type="molecule type" value="Genomic_DNA"/>
</dbReference>
<keyword evidence="4 6" id="KW-0251">Elongation factor</keyword>
<dbReference type="NCBIfam" id="NF001670">
    <property type="entry name" value="PRK00435.1"/>
    <property type="match status" value="1"/>
</dbReference>
<proteinExistence type="inferred from homology"/>
<keyword evidence="5 6" id="KW-0648">Protein biosynthesis</keyword>
<dbReference type="Pfam" id="PF00736">
    <property type="entry name" value="EF1_GNE"/>
    <property type="match status" value="1"/>
</dbReference>
<reference evidence="8" key="1">
    <citation type="journal article" date="2020" name="mSystems">
        <title>Genome- and Community-Level Interaction Insights into Carbon Utilization and Element Cycling Functions of Hydrothermarchaeota in Hydrothermal Sediment.</title>
        <authorList>
            <person name="Zhou Z."/>
            <person name="Liu Y."/>
            <person name="Xu W."/>
            <person name="Pan J."/>
            <person name="Luo Z.H."/>
            <person name="Li M."/>
        </authorList>
    </citation>
    <scope>NUCLEOTIDE SEQUENCE [LARGE SCALE GENOMIC DNA]</scope>
    <source>
        <strain evidence="8">SpSt-1116</strain>
    </source>
</reference>
<dbReference type="HAMAP" id="MF_00043">
    <property type="entry name" value="EF1_beta"/>
    <property type="match status" value="1"/>
</dbReference>
<dbReference type="InterPro" id="IPR036219">
    <property type="entry name" value="eEF-1beta-like_sf"/>
</dbReference>
<feature type="domain" description="Translation elongation factor EF1B beta/delta subunit guanine nucleotide exchange" evidence="7">
    <location>
        <begin position="3"/>
        <end position="90"/>
    </location>
</feature>
<gene>
    <name evidence="6" type="primary">ef1b</name>
    <name evidence="8" type="ORF">ENM78_01790</name>
</gene>
<evidence type="ECO:0000256" key="2">
    <source>
        <dbReference type="ARBA" id="ARBA00007411"/>
    </source>
</evidence>
<dbReference type="SMART" id="SM00888">
    <property type="entry name" value="EF1_GNE"/>
    <property type="match status" value="1"/>
</dbReference>
<evidence type="ECO:0000259" key="7">
    <source>
        <dbReference type="SMART" id="SM00888"/>
    </source>
</evidence>
<dbReference type="InterPro" id="IPR014038">
    <property type="entry name" value="EF1B_bsu/dsu_GNE"/>
</dbReference>
<comment type="similarity">
    <text evidence="2 6">Belongs to the EF-1-beta/EF-1-delta family.</text>
</comment>
<evidence type="ECO:0000256" key="4">
    <source>
        <dbReference type="ARBA" id="ARBA00022768"/>
    </source>
</evidence>
<evidence type="ECO:0000256" key="1">
    <source>
        <dbReference type="ARBA" id="ARBA00003815"/>
    </source>
</evidence>
<organism evidence="8">
    <name type="scientific">Fervidicoccus fontis</name>
    <dbReference type="NCBI Taxonomy" id="683846"/>
    <lineage>
        <taxon>Archaea</taxon>
        <taxon>Thermoproteota</taxon>
        <taxon>Thermoprotei</taxon>
        <taxon>Fervidicoccales</taxon>
        <taxon>Fervidicoccaceae</taxon>
        <taxon>Fervidicoccus</taxon>
    </lineage>
</organism>
<comment type="function">
    <text evidence="1 6">Promotes the exchange of GDP for GTP in EF-1-alpha/GDP, thus allowing the regeneration of EF-1-alpha/GTP that could then be used to form the ternary complex EF-1-alpha/GTP/AAtRNA.</text>
</comment>
<evidence type="ECO:0000256" key="3">
    <source>
        <dbReference type="ARBA" id="ARBA00017600"/>
    </source>
</evidence>
<dbReference type="SUPFAM" id="SSF54984">
    <property type="entry name" value="eEF-1beta-like"/>
    <property type="match status" value="1"/>
</dbReference>
<name>A0A7J3ZJK3_9CREN</name>
<dbReference type="InterPro" id="IPR014717">
    <property type="entry name" value="Transl_elong_EF1B/ribsomal_bS6"/>
</dbReference>
<evidence type="ECO:0000256" key="6">
    <source>
        <dbReference type="HAMAP-Rule" id="MF_00043"/>
    </source>
</evidence>
<dbReference type="InterPro" id="IPR004542">
    <property type="entry name" value="Transl_elong_EF1B_B_arc"/>
</dbReference>
<evidence type="ECO:0000313" key="8">
    <source>
        <dbReference type="EMBL" id="HHQ80184.1"/>
    </source>
</evidence>
<dbReference type="PANTHER" id="PTHR39647">
    <property type="entry name" value="ELONGATION FACTOR 1-BETA"/>
    <property type="match status" value="1"/>
</dbReference>
<dbReference type="Gene3D" id="3.30.70.60">
    <property type="match status" value="1"/>
</dbReference>
<dbReference type="GO" id="GO:0003746">
    <property type="term" value="F:translation elongation factor activity"/>
    <property type="evidence" value="ECO:0007669"/>
    <property type="project" value="UniProtKB-UniRule"/>
</dbReference>
<sequence>MARVLVVLKIYPEDVERSTREEIVDELRKRIPGDYHIVRIAEEPVAFGYSVLKVYVSIPEETEGGTERLEEIVSRLPGVEEHEVEFVHRLSEF</sequence>
<comment type="caution">
    <text evidence="8">The sequence shown here is derived from an EMBL/GenBank/DDBJ whole genome shotgun (WGS) entry which is preliminary data.</text>
</comment>
<dbReference type="AlphaFoldDB" id="A0A7J3ZJK3"/>
<accession>A0A7J3ZJK3</accession>
<dbReference type="PANTHER" id="PTHR39647:SF1">
    <property type="entry name" value="ELONGATION FACTOR 1-BETA"/>
    <property type="match status" value="1"/>
</dbReference>